<dbReference type="RefSeq" id="WP_324768870.1">
    <property type="nucleotide sequence ID" value="NZ_BAAATS010000006.1"/>
</dbReference>
<dbReference type="Pfam" id="PF03780">
    <property type="entry name" value="Asp23"/>
    <property type="match status" value="1"/>
</dbReference>
<keyword evidence="4" id="KW-1185">Reference proteome</keyword>
<organism evidence="3 4">
    <name type="scientific">Streptomyces kunmingensis</name>
    <dbReference type="NCBI Taxonomy" id="68225"/>
    <lineage>
        <taxon>Bacteria</taxon>
        <taxon>Bacillati</taxon>
        <taxon>Actinomycetota</taxon>
        <taxon>Actinomycetes</taxon>
        <taxon>Kitasatosporales</taxon>
        <taxon>Streptomycetaceae</taxon>
        <taxon>Streptomyces</taxon>
    </lineage>
</organism>
<evidence type="ECO:0000313" key="4">
    <source>
        <dbReference type="Proteomes" id="UP001352223"/>
    </source>
</evidence>
<reference evidence="3 4" key="1">
    <citation type="submission" date="2022-10" db="EMBL/GenBank/DDBJ databases">
        <authorList>
            <person name="Xie J."/>
            <person name="Shen N."/>
        </authorList>
    </citation>
    <scope>NUCLEOTIDE SEQUENCE [LARGE SCALE GENOMIC DNA]</scope>
    <source>
        <strain evidence="3 4">DSM 41681</strain>
    </source>
</reference>
<evidence type="ECO:0000256" key="1">
    <source>
        <dbReference type="ARBA" id="ARBA00005721"/>
    </source>
</evidence>
<evidence type="ECO:0000313" key="3">
    <source>
        <dbReference type="EMBL" id="MEB3961571.1"/>
    </source>
</evidence>
<evidence type="ECO:0000256" key="2">
    <source>
        <dbReference type="SAM" id="MobiDB-lite"/>
    </source>
</evidence>
<comment type="caution">
    <text evidence="3">The sequence shown here is derived from an EMBL/GenBank/DDBJ whole genome shotgun (WGS) entry which is preliminary data.</text>
</comment>
<dbReference type="InterPro" id="IPR005531">
    <property type="entry name" value="Asp23"/>
</dbReference>
<dbReference type="EMBL" id="JAOZYB010000101">
    <property type="protein sequence ID" value="MEB3961571.1"/>
    <property type="molecule type" value="Genomic_DNA"/>
</dbReference>
<name>A0ABU6CA28_9ACTN</name>
<accession>A0ABU6CA28</accession>
<dbReference type="PANTHER" id="PTHR34297">
    <property type="entry name" value="HYPOTHETICAL CYTOSOLIC PROTEIN-RELATED"/>
    <property type="match status" value="1"/>
</dbReference>
<feature type="region of interest" description="Disordered" evidence="2">
    <location>
        <begin position="1"/>
        <end position="23"/>
    </location>
</feature>
<sequence length="146" mass="15072">MSDIAIGSGSTTTGSAQKGGTRGTTSIADGVIATIAGIAVRETDGVRAVGKGAAKALGAVRSRMPGSPDPGQSVKVERDEEKVSVGVDVEVEYGVLIHELADQIRTHVIDAVETMTGLDVNEININVFDVHIPDDDEDADADADDQ</sequence>
<protein>
    <submittedName>
        <fullName evidence="3">Asp23/Gls24 family envelope stress response protein</fullName>
    </submittedName>
</protein>
<dbReference type="PANTHER" id="PTHR34297:SF3">
    <property type="entry name" value="ALKALINE SHOCK PROTEIN 23"/>
    <property type="match status" value="1"/>
</dbReference>
<comment type="similarity">
    <text evidence="1">Belongs to the asp23 family.</text>
</comment>
<feature type="compositionally biased region" description="Polar residues" evidence="2">
    <location>
        <begin position="8"/>
        <end position="23"/>
    </location>
</feature>
<feature type="region of interest" description="Disordered" evidence="2">
    <location>
        <begin position="61"/>
        <end position="81"/>
    </location>
</feature>
<dbReference type="Proteomes" id="UP001352223">
    <property type="component" value="Unassembled WGS sequence"/>
</dbReference>
<proteinExistence type="inferred from homology"/>
<gene>
    <name evidence="3" type="ORF">OKJ48_15130</name>
</gene>